<sequence>AAWPLDVFIPPDASPAVVARLKDLGADITVCDRKAGETGDPCVTAFRAAVRDGALPFGVQGPDNGLAIEGGRTLGFEIAETLAAAGSEPGTLYVQVGGGALASALAQGLFQALAAGRLARMPRIVALQTEGCAPLARAFGKATDIALDAAAKHRTNYMWAWESVPHSLAHGILDDETYDWLEILKGVRTSGGAVVVAPESAVERAYDLGKRHTAIAASATGTAGLAGLLSGPLPPGPVTVLFSGIDR</sequence>
<dbReference type="GO" id="GO:0004794">
    <property type="term" value="F:threonine deaminase activity"/>
    <property type="evidence" value="ECO:0007669"/>
    <property type="project" value="TreeGrafter"/>
</dbReference>
<dbReference type="GO" id="GO:0009097">
    <property type="term" value="P:isoleucine biosynthetic process"/>
    <property type="evidence" value="ECO:0007669"/>
    <property type="project" value="TreeGrafter"/>
</dbReference>
<evidence type="ECO:0000256" key="1">
    <source>
        <dbReference type="ARBA" id="ARBA00001933"/>
    </source>
</evidence>
<gene>
    <name evidence="5" type="ORF">CH338_09475</name>
</gene>
<keyword evidence="6" id="KW-1185">Reference proteome</keyword>
<accession>A0A327KKT4</accession>
<dbReference type="EMBL" id="NPEU01000076">
    <property type="protein sequence ID" value="RAI39450.1"/>
    <property type="molecule type" value="Genomic_DNA"/>
</dbReference>
<dbReference type="GO" id="GO:0006565">
    <property type="term" value="P:L-serine catabolic process"/>
    <property type="evidence" value="ECO:0007669"/>
    <property type="project" value="TreeGrafter"/>
</dbReference>
<keyword evidence="2" id="KW-0663">Pyridoxal phosphate</keyword>
<proteinExistence type="predicted"/>
<dbReference type="Pfam" id="PF00291">
    <property type="entry name" value="PALP"/>
    <property type="match status" value="1"/>
</dbReference>
<evidence type="ECO:0000256" key="3">
    <source>
        <dbReference type="ARBA" id="ARBA00023239"/>
    </source>
</evidence>
<evidence type="ECO:0000313" key="5">
    <source>
        <dbReference type="EMBL" id="RAI39450.1"/>
    </source>
</evidence>
<name>A0A327KKT4_9BRAD</name>
<dbReference type="PANTHER" id="PTHR48078">
    <property type="entry name" value="THREONINE DEHYDRATASE, MITOCHONDRIAL-RELATED"/>
    <property type="match status" value="1"/>
</dbReference>
<evidence type="ECO:0000256" key="2">
    <source>
        <dbReference type="ARBA" id="ARBA00022898"/>
    </source>
</evidence>
<dbReference type="InterPro" id="IPR036052">
    <property type="entry name" value="TrpB-like_PALP_sf"/>
</dbReference>
<dbReference type="GO" id="GO:0006567">
    <property type="term" value="P:L-threonine catabolic process"/>
    <property type="evidence" value="ECO:0007669"/>
    <property type="project" value="TreeGrafter"/>
</dbReference>
<evidence type="ECO:0000313" key="6">
    <source>
        <dbReference type="Proteomes" id="UP000248863"/>
    </source>
</evidence>
<dbReference type="OrthoDB" id="9778118at2"/>
<comment type="cofactor">
    <cofactor evidence="1">
        <name>pyridoxal 5'-phosphate</name>
        <dbReference type="ChEBI" id="CHEBI:597326"/>
    </cofactor>
</comment>
<dbReference type="Gene3D" id="3.40.50.1100">
    <property type="match status" value="1"/>
</dbReference>
<comment type="caution">
    <text evidence="5">The sequence shown here is derived from an EMBL/GenBank/DDBJ whole genome shotgun (WGS) entry which is preliminary data.</text>
</comment>
<dbReference type="Proteomes" id="UP000248863">
    <property type="component" value="Unassembled WGS sequence"/>
</dbReference>
<organism evidence="5 6">
    <name type="scientific">Rhodoplanes elegans</name>
    <dbReference type="NCBI Taxonomy" id="29408"/>
    <lineage>
        <taxon>Bacteria</taxon>
        <taxon>Pseudomonadati</taxon>
        <taxon>Pseudomonadota</taxon>
        <taxon>Alphaproteobacteria</taxon>
        <taxon>Hyphomicrobiales</taxon>
        <taxon>Nitrobacteraceae</taxon>
        <taxon>Rhodoplanes</taxon>
    </lineage>
</organism>
<reference evidence="5 6" key="1">
    <citation type="submission" date="2017-07" db="EMBL/GenBank/DDBJ databases">
        <title>Draft Genome Sequences of Select Purple Nonsulfur Bacteria.</title>
        <authorList>
            <person name="Lasarre B."/>
            <person name="Mckinlay J.B."/>
        </authorList>
    </citation>
    <scope>NUCLEOTIDE SEQUENCE [LARGE SCALE GENOMIC DNA]</scope>
    <source>
        <strain evidence="5 6">DSM 11907</strain>
    </source>
</reference>
<dbReference type="SUPFAM" id="SSF53686">
    <property type="entry name" value="Tryptophan synthase beta subunit-like PLP-dependent enzymes"/>
    <property type="match status" value="1"/>
</dbReference>
<feature type="domain" description="Tryptophan synthase beta chain-like PALP" evidence="4">
    <location>
        <begin position="7"/>
        <end position="244"/>
    </location>
</feature>
<evidence type="ECO:0000259" key="4">
    <source>
        <dbReference type="Pfam" id="PF00291"/>
    </source>
</evidence>
<dbReference type="InterPro" id="IPR001926">
    <property type="entry name" value="TrpB-like_PALP"/>
</dbReference>
<dbReference type="AlphaFoldDB" id="A0A327KKT4"/>
<dbReference type="InterPro" id="IPR050147">
    <property type="entry name" value="Ser/Thr_Dehydratase"/>
</dbReference>
<dbReference type="RefSeq" id="WP_146618720.1">
    <property type="nucleotide sequence ID" value="NZ_NPEU01000076.1"/>
</dbReference>
<dbReference type="GO" id="GO:0003941">
    <property type="term" value="F:L-serine ammonia-lyase activity"/>
    <property type="evidence" value="ECO:0007669"/>
    <property type="project" value="TreeGrafter"/>
</dbReference>
<keyword evidence="3" id="KW-0456">Lyase</keyword>
<protein>
    <recommendedName>
        <fullName evidence="4">Tryptophan synthase beta chain-like PALP domain-containing protein</fullName>
    </recommendedName>
</protein>
<feature type="non-terminal residue" evidence="5">
    <location>
        <position position="1"/>
    </location>
</feature>
<dbReference type="PANTHER" id="PTHR48078:SF6">
    <property type="entry name" value="L-THREONINE DEHYDRATASE CATABOLIC TDCB"/>
    <property type="match status" value="1"/>
</dbReference>